<name>A0A7S8FBA1_9BACT</name>
<dbReference type="Pfam" id="PF06005">
    <property type="entry name" value="ZapB"/>
    <property type="match status" value="1"/>
</dbReference>
<keyword evidence="1 2" id="KW-0175">Coiled coil</keyword>
<feature type="coiled-coil region" evidence="2">
    <location>
        <begin position="6"/>
        <end position="68"/>
    </location>
</feature>
<dbReference type="GO" id="GO:0090529">
    <property type="term" value="P:cell septum assembly"/>
    <property type="evidence" value="ECO:0007669"/>
    <property type="project" value="InterPro"/>
</dbReference>
<gene>
    <name evidence="3" type="ORF">Nkreftii_000452</name>
</gene>
<evidence type="ECO:0000256" key="1">
    <source>
        <dbReference type="ARBA" id="ARBA00023054"/>
    </source>
</evidence>
<sequence length="84" mass="9929">MALDRLDALETRIRDLVQLVQELKRKNAVLEEEVKTARQRLAAQDDTNRQWEKERVDIRARIEKVMSEIELLECIEDPKEVAID</sequence>
<dbReference type="GO" id="GO:0043093">
    <property type="term" value="P:FtsZ-dependent cytokinesis"/>
    <property type="evidence" value="ECO:0007669"/>
    <property type="project" value="InterPro"/>
</dbReference>
<dbReference type="Gene3D" id="1.20.5.340">
    <property type="match status" value="1"/>
</dbReference>
<evidence type="ECO:0000313" key="4">
    <source>
        <dbReference type="Proteomes" id="UP000593737"/>
    </source>
</evidence>
<dbReference type="KEGG" id="nkf:Nkreftii_000452"/>
<proteinExistence type="predicted"/>
<dbReference type="Proteomes" id="UP000593737">
    <property type="component" value="Chromosome"/>
</dbReference>
<reference evidence="3 4" key="1">
    <citation type="journal article" date="2020" name="ISME J.">
        <title>Enrichment and physiological characterization of a novel comammox Nitrospira indicates ammonium inhibition of complete nitrification.</title>
        <authorList>
            <person name="Sakoula D."/>
            <person name="Koch H."/>
            <person name="Frank J."/>
            <person name="Jetten M.S.M."/>
            <person name="van Kessel M.A.H.J."/>
            <person name="Lucker S."/>
        </authorList>
    </citation>
    <scope>NUCLEOTIDE SEQUENCE [LARGE SCALE GENOMIC DNA]</scope>
    <source>
        <strain evidence="3">Comreactor17</strain>
    </source>
</reference>
<dbReference type="AlphaFoldDB" id="A0A7S8FBA1"/>
<evidence type="ECO:0000256" key="2">
    <source>
        <dbReference type="SAM" id="Coils"/>
    </source>
</evidence>
<evidence type="ECO:0008006" key="5">
    <source>
        <dbReference type="Google" id="ProtNLM"/>
    </source>
</evidence>
<evidence type="ECO:0000313" key="3">
    <source>
        <dbReference type="EMBL" id="QPD02678.1"/>
    </source>
</evidence>
<accession>A0A7S8FBA1</accession>
<dbReference type="EMBL" id="CP047423">
    <property type="protein sequence ID" value="QPD02678.1"/>
    <property type="molecule type" value="Genomic_DNA"/>
</dbReference>
<protein>
    <recommendedName>
        <fullName evidence="5">Cell division protein ZapB</fullName>
    </recommendedName>
</protein>
<dbReference type="InterPro" id="IPR009252">
    <property type="entry name" value="Cell_div_ZapB"/>
</dbReference>
<dbReference type="GO" id="GO:0005737">
    <property type="term" value="C:cytoplasm"/>
    <property type="evidence" value="ECO:0007669"/>
    <property type="project" value="InterPro"/>
</dbReference>
<organism evidence="3 4">
    <name type="scientific">Candidatus Nitrospira kreftii</name>
    <dbReference type="NCBI Taxonomy" id="2652173"/>
    <lineage>
        <taxon>Bacteria</taxon>
        <taxon>Pseudomonadati</taxon>
        <taxon>Nitrospirota</taxon>
        <taxon>Nitrospiria</taxon>
        <taxon>Nitrospirales</taxon>
        <taxon>Nitrospiraceae</taxon>
        <taxon>Nitrospira</taxon>
    </lineage>
</organism>